<organism evidence="2 3">
    <name type="scientific">Candidatus Accumulibacter phosphatis</name>
    <dbReference type="NCBI Taxonomy" id="327160"/>
    <lineage>
        <taxon>Bacteria</taxon>
        <taxon>Pseudomonadati</taxon>
        <taxon>Pseudomonadota</taxon>
        <taxon>Betaproteobacteria</taxon>
        <taxon>Candidatus Accumulibacter</taxon>
    </lineage>
</organism>
<dbReference type="Proteomes" id="UP000020077">
    <property type="component" value="Unassembled WGS sequence"/>
</dbReference>
<reference evidence="2 3" key="1">
    <citation type="submission" date="2014-02" db="EMBL/GenBank/DDBJ databases">
        <title>Expanding our view of genomic diversity in Candidatus Accumulibacter clades.</title>
        <authorList>
            <person name="Skennerton C.T."/>
            <person name="Barr J.J."/>
            <person name="Slater F.R."/>
            <person name="Bond P.L."/>
            <person name="Tyson G.W."/>
        </authorList>
    </citation>
    <scope>NUCLEOTIDE SEQUENCE [LARGE SCALE GENOMIC DNA]</scope>
    <source>
        <strain evidence="3">BA-91</strain>
    </source>
</reference>
<dbReference type="AlphaFoldDB" id="A0A080M7R7"/>
<comment type="caution">
    <text evidence="2">The sequence shown here is derived from an EMBL/GenBank/DDBJ whole genome shotgun (WGS) entry which is preliminary data.</text>
</comment>
<feature type="compositionally biased region" description="Basic and acidic residues" evidence="1">
    <location>
        <begin position="58"/>
        <end position="75"/>
    </location>
</feature>
<gene>
    <name evidence="2" type="ORF">AW09_001623</name>
</gene>
<evidence type="ECO:0000313" key="3">
    <source>
        <dbReference type="Proteomes" id="UP000020077"/>
    </source>
</evidence>
<evidence type="ECO:0000256" key="1">
    <source>
        <dbReference type="SAM" id="MobiDB-lite"/>
    </source>
</evidence>
<feature type="region of interest" description="Disordered" evidence="1">
    <location>
        <begin position="58"/>
        <end position="98"/>
    </location>
</feature>
<evidence type="ECO:0000313" key="2">
    <source>
        <dbReference type="EMBL" id="KFB73139.1"/>
    </source>
</evidence>
<sequence>MLAAEALLTRFLLAPRPVQRLLEEAAHQAIEQHRRHGDEEPALQCAGEKDPVRILEKPGHRLVGEHDPESGKDRVDEDETQGGAGWRWSGRRLGRPGS</sequence>
<dbReference type="EMBL" id="JDVG02000279">
    <property type="protein sequence ID" value="KFB73139.1"/>
    <property type="molecule type" value="Genomic_DNA"/>
</dbReference>
<protein>
    <submittedName>
        <fullName evidence="2">Uncharacterized protein</fullName>
    </submittedName>
</protein>
<accession>A0A080M7R7</accession>
<feature type="compositionally biased region" description="Basic residues" evidence="1">
    <location>
        <begin position="89"/>
        <end position="98"/>
    </location>
</feature>
<proteinExistence type="predicted"/>
<name>A0A080M7R7_9PROT</name>